<dbReference type="Proteomes" id="UP000886047">
    <property type="component" value="Unassembled WGS sequence"/>
</dbReference>
<evidence type="ECO:0000259" key="1">
    <source>
        <dbReference type="Pfam" id="PF00462"/>
    </source>
</evidence>
<reference evidence="2" key="1">
    <citation type="journal article" date="2020" name="mSystems">
        <title>Genome- and Community-Level Interaction Insights into Carbon Utilization and Element Cycling Functions of Hydrothermarchaeota in Hydrothermal Sediment.</title>
        <authorList>
            <person name="Zhou Z."/>
            <person name="Liu Y."/>
            <person name="Xu W."/>
            <person name="Pan J."/>
            <person name="Luo Z.H."/>
            <person name="Li M."/>
        </authorList>
    </citation>
    <scope>NUCLEOTIDE SEQUENCE [LARGE SCALE GENOMIC DNA]</scope>
    <source>
        <strain evidence="2">SpSt-1217</strain>
    </source>
</reference>
<sequence length="87" mass="9991">MPLNGEKKSQKNVTVYTTPTCTWCNTIKRHLQEYGIRYREVDVSRDQKAAEEMVRRSGQQGVPQTDINGEIIVGFDKPRINRLLGIN</sequence>
<dbReference type="SUPFAM" id="SSF52833">
    <property type="entry name" value="Thioredoxin-like"/>
    <property type="match status" value="1"/>
</dbReference>
<dbReference type="NCBIfam" id="TIGR02196">
    <property type="entry name" value="GlrX_YruB"/>
    <property type="match status" value="1"/>
</dbReference>
<dbReference type="AlphaFoldDB" id="A0A831LNG0"/>
<dbReference type="PANTHER" id="PTHR34386:SF1">
    <property type="entry name" value="GLUTAREDOXIN-LIKE PROTEIN NRDH"/>
    <property type="match status" value="1"/>
</dbReference>
<comment type="caution">
    <text evidence="2">The sequence shown here is derived from an EMBL/GenBank/DDBJ whole genome shotgun (WGS) entry which is preliminary data.</text>
</comment>
<dbReference type="GO" id="GO:0045454">
    <property type="term" value="P:cell redox homeostasis"/>
    <property type="evidence" value="ECO:0007669"/>
    <property type="project" value="TreeGrafter"/>
</dbReference>
<proteinExistence type="predicted"/>
<evidence type="ECO:0000313" key="2">
    <source>
        <dbReference type="EMBL" id="HDR52963.1"/>
    </source>
</evidence>
<organism evidence="2">
    <name type="scientific">Mariniphaga anaerophila</name>
    <dbReference type="NCBI Taxonomy" id="1484053"/>
    <lineage>
        <taxon>Bacteria</taxon>
        <taxon>Pseudomonadati</taxon>
        <taxon>Bacteroidota</taxon>
        <taxon>Bacteroidia</taxon>
        <taxon>Marinilabiliales</taxon>
        <taxon>Prolixibacteraceae</taxon>
        <taxon>Mariniphaga</taxon>
    </lineage>
</organism>
<dbReference type="PROSITE" id="PS51354">
    <property type="entry name" value="GLUTAREDOXIN_2"/>
    <property type="match status" value="1"/>
</dbReference>
<dbReference type="EMBL" id="DSDK01000857">
    <property type="protein sequence ID" value="HDR52963.1"/>
    <property type="molecule type" value="Genomic_DNA"/>
</dbReference>
<dbReference type="InterPro" id="IPR011911">
    <property type="entry name" value="GlrX_YruB"/>
</dbReference>
<name>A0A831LNG0_9BACT</name>
<dbReference type="InterPro" id="IPR036249">
    <property type="entry name" value="Thioredoxin-like_sf"/>
</dbReference>
<accession>A0A831LNG0</accession>
<dbReference type="Gene3D" id="3.40.30.10">
    <property type="entry name" value="Glutaredoxin"/>
    <property type="match status" value="1"/>
</dbReference>
<dbReference type="GO" id="GO:0009055">
    <property type="term" value="F:electron transfer activity"/>
    <property type="evidence" value="ECO:0007669"/>
    <property type="project" value="TreeGrafter"/>
</dbReference>
<protein>
    <submittedName>
        <fullName evidence="2">NrdH-redoxin</fullName>
    </submittedName>
</protein>
<feature type="domain" description="Glutaredoxin" evidence="1">
    <location>
        <begin position="13"/>
        <end position="72"/>
    </location>
</feature>
<dbReference type="Pfam" id="PF00462">
    <property type="entry name" value="Glutaredoxin"/>
    <property type="match status" value="1"/>
</dbReference>
<gene>
    <name evidence="2" type="ORF">ENN90_15305</name>
</gene>
<dbReference type="InterPro" id="IPR051548">
    <property type="entry name" value="Grx-like_ET"/>
</dbReference>
<dbReference type="InterPro" id="IPR002109">
    <property type="entry name" value="Glutaredoxin"/>
</dbReference>
<dbReference type="CDD" id="cd02976">
    <property type="entry name" value="NrdH"/>
    <property type="match status" value="1"/>
</dbReference>
<dbReference type="PANTHER" id="PTHR34386">
    <property type="entry name" value="GLUTAREDOXIN"/>
    <property type="match status" value="1"/>
</dbReference>